<evidence type="ECO:0000313" key="2">
    <source>
        <dbReference type="Proteomes" id="UP000326112"/>
    </source>
</evidence>
<evidence type="ECO:0008006" key="3">
    <source>
        <dbReference type="Google" id="ProtNLM"/>
    </source>
</evidence>
<accession>A0A5N7KIU5</accession>
<keyword evidence="2" id="KW-1185">Reference proteome</keyword>
<sequence>MRAFAMLLAFCLTAGCASKPDDCIRSAPATISKTVIDSLDTFLVTVAGKNERFLSDDTFRQQLGIDRVNRLLFAKLYATNKEEGDYPLEVALI</sequence>
<evidence type="ECO:0000313" key="1">
    <source>
        <dbReference type="EMBL" id="MPR02133.1"/>
    </source>
</evidence>
<reference evidence="1 2" key="1">
    <citation type="journal article" date="2020" name="Int. J. Syst. Evol. Microbiol.">
        <title>Pseudomonas kitaguniensis sp. nov., a pathogen causing bacterial rot of Welsh onion in Japan.</title>
        <authorList>
            <person name="Sawada H."/>
            <person name="Fujikawa T."/>
            <person name="Nishiwaki Y."/>
            <person name="Horita H."/>
        </authorList>
    </citation>
    <scope>NUCLEOTIDE SEQUENCE [LARGE SCALE GENOMIC DNA]</scope>
    <source>
        <strain evidence="1 2">MAFF 212408</strain>
    </source>
</reference>
<dbReference type="Proteomes" id="UP000326112">
    <property type="component" value="Unassembled WGS sequence"/>
</dbReference>
<organism evidence="1 2">
    <name type="scientific">Pseudomonas kitaguniensis</name>
    <dbReference type="NCBI Taxonomy" id="2607908"/>
    <lineage>
        <taxon>Bacteria</taxon>
        <taxon>Pseudomonadati</taxon>
        <taxon>Pseudomonadota</taxon>
        <taxon>Gammaproteobacteria</taxon>
        <taxon>Pseudomonadales</taxon>
        <taxon>Pseudomonadaceae</taxon>
        <taxon>Pseudomonas</taxon>
    </lineage>
</organism>
<proteinExistence type="predicted"/>
<dbReference type="EMBL" id="VUAZ01000043">
    <property type="protein sequence ID" value="MPR02133.1"/>
    <property type="molecule type" value="Genomic_DNA"/>
</dbReference>
<comment type="caution">
    <text evidence="1">The sequence shown here is derived from an EMBL/GenBank/DDBJ whole genome shotgun (WGS) entry which is preliminary data.</text>
</comment>
<dbReference type="RefSeq" id="WP_152746247.1">
    <property type="nucleotide sequence ID" value="NZ_JBNMRP010000004.1"/>
</dbReference>
<name>A0A5N7KIU5_9PSED</name>
<gene>
    <name evidence="1" type="ORF">F0169_08585</name>
</gene>
<reference evidence="1 2" key="2">
    <citation type="journal article" date="2023" name="Plant Pathol.">
        <title>Dismantling and reorganizing Pseudomonas marginalis sensu#lato.</title>
        <authorList>
            <person name="Sawada H."/>
            <person name="Fujikawa T."/>
            <person name="Satou M."/>
        </authorList>
    </citation>
    <scope>NUCLEOTIDE SEQUENCE [LARGE SCALE GENOMIC DNA]</scope>
    <source>
        <strain evidence="1 2">MAFF 212408</strain>
    </source>
</reference>
<protein>
    <recommendedName>
        <fullName evidence="3">DUF4296 domain-containing protein</fullName>
    </recommendedName>
</protein>
<dbReference type="PROSITE" id="PS51257">
    <property type="entry name" value="PROKAR_LIPOPROTEIN"/>
    <property type="match status" value="1"/>
</dbReference>